<name>U1N4X4_SEGRC</name>
<dbReference type="Pfam" id="PF00884">
    <property type="entry name" value="Sulfatase"/>
    <property type="match status" value="1"/>
</dbReference>
<dbReference type="PANTHER" id="PTHR42693:SF53">
    <property type="entry name" value="ENDO-4-O-SULFATASE"/>
    <property type="match status" value="1"/>
</dbReference>
<dbReference type="SUPFAM" id="SSF53649">
    <property type="entry name" value="Alkaline phosphatase-like"/>
    <property type="match status" value="1"/>
</dbReference>
<keyword evidence="6" id="KW-1185">Reference proteome</keyword>
<evidence type="ECO:0000256" key="1">
    <source>
        <dbReference type="ARBA" id="ARBA00008779"/>
    </source>
</evidence>
<dbReference type="InterPro" id="IPR050738">
    <property type="entry name" value="Sulfatase"/>
</dbReference>
<dbReference type="Proteomes" id="UP000004816">
    <property type="component" value="Unassembled WGS sequence"/>
</dbReference>
<dbReference type="GO" id="GO:0004065">
    <property type="term" value="F:arylsulfatase activity"/>
    <property type="evidence" value="ECO:0007669"/>
    <property type="project" value="TreeGrafter"/>
</dbReference>
<dbReference type="HOGENOM" id="CLU_972842_0_0_11"/>
<organism evidence="5 6">
    <name type="scientific">Segniliparus rugosus (strain ATCC BAA-974 / DSM 45345 / CCUG 50838 / CIP 108380 / JCM 13579 / CDC 945)</name>
    <dbReference type="NCBI Taxonomy" id="679197"/>
    <lineage>
        <taxon>Bacteria</taxon>
        <taxon>Bacillati</taxon>
        <taxon>Actinomycetota</taxon>
        <taxon>Actinomycetes</taxon>
        <taxon>Mycobacteriales</taxon>
        <taxon>Segniliparaceae</taxon>
        <taxon>Segniliparus</taxon>
    </lineage>
</organism>
<feature type="region of interest" description="Disordered" evidence="3">
    <location>
        <begin position="262"/>
        <end position="286"/>
    </location>
</feature>
<accession>U1N4X4</accession>
<evidence type="ECO:0000256" key="2">
    <source>
        <dbReference type="ARBA" id="ARBA00022801"/>
    </source>
</evidence>
<dbReference type="InterPro" id="IPR000917">
    <property type="entry name" value="Sulfatase_N"/>
</dbReference>
<dbReference type="EMBL" id="ACZI02000003">
    <property type="protein sequence ID" value="ERG69234.1"/>
    <property type="molecule type" value="Genomic_DNA"/>
</dbReference>
<evidence type="ECO:0000313" key="5">
    <source>
        <dbReference type="EMBL" id="ERG69234.1"/>
    </source>
</evidence>
<feature type="domain" description="Sulfatase N-terminal" evidence="4">
    <location>
        <begin position="40"/>
        <end position="252"/>
    </location>
</feature>
<reference evidence="5 6" key="1">
    <citation type="journal article" date="2011" name="Stand. Genomic Sci.">
        <title>High quality draft genome sequence of Segniliparus rugosus CDC 945(T)= (ATCC BAA-974(T)).</title>
        <authorList>
            <person name="Earl A.M."/>
            <person name="Desjardins C.A."/>
            <person name="Fitzgerald M.G."/>
            <person name="Arachchi H.M."/>
            <person name="Zeng Q."/>
            <person name="Mehta T."/>
            <person name="Griggs A."/>
            <person name="Birren B.W."/>
            <person name="Toney N.C."/>
            <person name="Carr J."/>
            <person name="Posey J."/>
            <person name="Butler W.R."/>
        </authorList>
    </citation>
    <scope>NUCLEOTIDE SEQUENCE [LARGE SCALE GENOMIC DNA]</scope>
    <source>
        <strain evidence="6">ATCC BAA-974 / DSM 45345 / CCUG 50838 / CIP 108380 / JCM 13579 / CDC 945</strain>
    </source>
</reference>
<dbReference type="Gene3D" id="3.40.720.10">
    <property type="entry name" value="Alkaline Phosphatase, subunit A"/>
    <property type="match status" value="1"/>
</dbReference>
<evidence type="ECO:0000259" key="4">
    <source>
        <dbReference type="Pfam" id="PF00884"/>
    </source>
</evidence>
<protein>
    <recommendedName>
        <fullName evidence="4">Sulfatase N-terminal domain-containing protein</fullName>
    </recommendedName>
</protein>
<keyword evidence="2" id="KW-0378">Hydrolase</keyword>
<comment type="caution">
    <text evidence="5">The sequence shown here is derived from an EMBL/GenBank/DDBJ whole genome shotgun (WGS) entry which is preliminary data.</text>
</comment>
<dbReference type="STRING" id="679197.HMPREF9336_04378"/>
<evidence type="ECO:0000256" key="3">
    <source>
        <dbReference type="SAM" id="MobiDB-lite"/>
    </source>
</evidence>
<proteinExistence type="inferred from homology"/>
<dbReference type="eggNOG" id="COG3119">
    <property type="taxonomic scope" value="Bacteria"/>
</dbReference>
<dbReference type="PROSITE" id="PS51318">
    <property type="entry name" value="TAT"/>
    <property type="match status" value="1"/>
</dbReference>
<gene>
    <name evidence="5" type="ORF">HMPREF9336_04378</name>
</gene>
<dbReference type="PROSITE" id="PS51257">
    <property type="entry name" value="PROKAR_LIPOPROTEIN"/>
    <property type="match status" value="1"/>
</dbReference>
<dbReference type="AlphaFoldDB" id="U1N4X4"/>
<evidence type="ECO:0000313" key="6">
    <source>
        <dbReference type="Proteomes" id="UP000004816"/>
    </source>
</evidence>
<dbReference type="PANTHER" id="PTHR42693">
    <property type="entry name" value="ARYLSULFATASE FAMILY MEMBER"/>
    <property type="match status" value="1"/>
</dbReference>
<dbReference type="InterPro" id="IPR006311">
    <property type="entry name" value="TAT_signal"/>
</dbReference>
<comment type="similarity">
    <text evidence="1">Belongs to the sulfatase family.</text>
</comment>
<dbReference type="InterPro" id="IPR017850">
    <property type="entry name" value="Alkaline_phosphatase_core_sf"/>
</dbReference>
<sequence length="286" mass="30640">MEIDRRGLLGLSAVALALGAAACDTSRSPSGASGAGRRSVLLVIADDHGSDMSSLGVPVRTPELDKLAQEGTFFTEGYATVSSCSSSRSTMFTGLYSHTNGMYGLAHDVHNFSLLDGVETISEMMQRSGFATALVGKKHVKPMAFGAELAPEETGNRDVARLARAAGGWLREQAGKPFLLVVGFSDPHRAPGGFGNTRDWPEVPTVRYAPSEVQIPSHLPDLPQVREDLADYYQSVSRMDAGVGLLLDELKKPDARTTRWWSTSATTAGLSQGRRTRSTPRGSICR</sequence>